<dbReference type="EMBL" id="JRKL02007818">
    <property type="protein sequence ID" value="KAF3947417.1"/>
    <property type="molecule type" value="Genomic_DNA"/>
</dbReference>
<proteinExistence type="predicted"/>
<dbReference type="AlphaFoldDB" id="A0A8J4QCZ8"/>
<protein>
    <submittedName>
        <fullName evidence="1">Uncharacterized protein</fullName>
    </submittedName>
</protein>
<evidence type="ECO:0000313" key="2">
    <source>
        <dbReference type="Proteomes" id="UP000737018"/>
    </source>
</evidence>
<gene>
    <name evidence="1" type="ORF">CMV_026446</name>
</gene>
<reference evidence="1" key="1">
    <citation type="submission" date="2020-03" db="EMBL/GenBank/DDBJ databases">
        <title>Castanea mollissima Vanexum genome sequencing.</title>
        <authorList>
            <person name="Staton M."/>
        </authorList>
    </citation>
    <scope>NUCLEOTIDE SEQUENCE</scope>
    <source>
        <tissue evidence="1">Leaf</tissue>
    </source>
</reference>
<comment type="caution">
    <text evidence="1">The sequence shown here is derived from an EMBL/GenBank/DDBJ whole genome shotgun (WGS) entry which is preliminary data.</text>
</comment>
<accession>A0A8J4QCZ8</accession>
<sequence>MKTRVDPKFNKIEPTLKVKHITEAQPAILRFLWSESIKGEAVACGKSICILACSPLSNGVIDMISFHKGE</sequence>
<dbReference type="Proteomes" id="UP000737018">
    <property type="component" value="Unassembled WGS sequence"/>
</dbReference>
<name>A0A8J4QCZ8_9ROSI</name>
<evidence type="ECO:0000313" key="1">
    <source>
        <dbReference type="EMBL" id="KAF3947417.1"/>
    </source>
</evidence>
<organism evidence="1 2">
    <name type="scientific">Castanea mollissima</name>
    <name type="common">Chinese chestnut</name>
    <dbReference type="NCBI Taxonomy" id="60419"/>
    <lineage>
        <taxon>Eukaryota</taxon>
        <taxon>Viridiplantae</taxon>
        <taxon>Streptophyta</taxon>
        <taxon>Embryophyta</taxon>
        <taxon>Tracheophyta</taxon>
        <taxon>Spermatophyta</taxon>
        <taxon>Magnoliopsida</taxon>
        <taxon>eudicotyledons</taxon>
        <taxon>Gunneridae</taxon>
        <taxon>Pentapetalae</taxon>
        <taxon>rosids</taxon>
        <taxon>fabids</taxon>
        <taxon>Fagales</taxon>
        <taxon>Fagaceae</taxon>
        <taxon>Castanea</taxon>
    </lineage>
</organism>
<keyword evidence="2" id="KW-1185">Reference proteome</keyword>